<evidence type="ECO:0000313" key="2">
    <source>
        <dbReference type="EMBL" id="MFB0832969.1"/>
    </source>
</evidence>
<dbReference type="InterPro" id="IPR025242">
    <property type="entry name" value="DUF4193"/>
</dbReference>
<evidence type="ECO:0000313" key="3">
    <source>
        <dbReference type="Proteomes" id="UP001575652"/>
    </source>
</evidence>
<gene>
    <name evidence="2" type="ORF">ACETWP_00020</name>
</gene>
<proteinExistence type="predicted"/>
<keyword evidence="3" id="KW-1185">Reference proteome</keyword>
<dbReference type="RefSeq" id="WP_373970144.1">
    <property type="nucleotide sequence ID" value="NZ_JBHDLJ010000001.1"/>
</dbReference>
<feature type="region of interest" description="Disordered" evidence="1">
    <location>
        <begin position="1"/>
        <end position="25"/>
    </location>
</feature>
<protein>
    <submittedName>
        <fullName evidence="2">DUF4193 domain-containing protein</fullName>
    </submittedName>
</protein>
<accession>A0ABV4UHP9</accession>
<organism evidence="2 3">
    <name type="scientific">Arthrobacter halodurans</name>
    <dbReference type="NCBI Taxonomy" id="516699"/>
    <lineage>
        <taxon>Bacteria</taxon>
        <taxon>Bacillati</taxon>
        <taxon>Actinomycetota</taxon>
        <taxon>Actinomycetes</taxon>
        <taxon>Micrococcales</taxon>
        <taxon>Micrococcaceae</taxon>
        <taxon>Arthrobacter</taxon>
    </lineage>
</organism>
<dbReference type="Pfam" id="PF13834">
    <property type="entry name" value="DUF4193"/>
    <property type="match status" value="1"/>
</dbReference>
<reference evidence="2 3" key="1">
    <citation type="submission" date="2024-09" db="EMBL/GenBank/DDBJ databases">
        <authorList>
            <person name="Salinas-Garcia M.A."/>
            <person name="Prieme A."/>
        </authorList>
    </citation>
    <scope>NUCLEOTIDE SEQUENCE [LARGE SCALE GENOMIC DNA]</scope>
    <source>
        <strain evidence="2 3">DSM 21081</strain>
    </source>
</reference>
<name>A0ABV4UHP9_9MICC</name>
<dbReference type="Proteomes" id="UP001575652">
    <property type="component" value="Unassembled WGS sequence"/>
</dbReference>
<sequence>MAQDYDLARPEVAEESEETLKGVRATSAPDARSVVAELDEVDSFDGLELPGAIVGEELVVRIVPQASDEFTCGECFLVRHRSQLAREKDGVKFCRDCD</sequence>
<feature type="compositionally biased region" description="Basic and acidic residues" evidence="1">
    <location>
        <begin position="1"/>
        <end position="12"/>
    </location>
</feature>
<dbReference type="EMBL" id="JBHDLJ010000001">
    <property type="protein sequence ID" value="MFB0832969.1"/>
    <property type="molecule type" value="Genomic_DNA"/>
</dbReference>
<comment type="caution">
    <text evidence="2">The sequence shown here is derived from an EMBL/GenBank/DDBJ whole genome shotgun (WGS) entry which is preliminary data.</text>
</comment>
<evidence type="ECO:0000256" key="1">
    <source>
        <dbReference type="SAM" id="MobiDB-lite"/>
    </source>
</evidence>